<organism evidence="3 4">
    <name type="scientific">Colletotrichum zoysiae</name>
    <dbReference type="NCBI Taxonomy" id="1216348"/>
    <lineage>
        <taxon>Eukaryota</taxon>
        <taxon>Fungi</taxon>
        <taxon>Dikarya</taxon>
        <taxon>Ascomycota</taxon>
        <taxon>Pezizomycotina</taxon>
        <taxon>Sordariomycetes</taxon>
        <taxon>Hypocreomycetidae</taxon>
        <taxon>Glomerellales</taxon>
        <taxon>Glomerellaceae</taxon>
        <taxon>Colletotrichum</taxon>
        <taxon>Colletotrichum graminicola species complex</taxon>
    </lineage>
</organism>
<evidence type="ECO:0000256" key="2">
    <source>
        <dbReference type="SAM" id="SignalP"/>
    </source>
</evidence>
<feature type="region of interest" description="Disordered" evidence="1">
    <location>
        <begin position="37"/>
        <end position="126"/>
    </location>
</feature>
<comment type="caution">
    <text evidence="3">The sequence shown here is derived from an EMBL/GenBank/DDBJ whole genome shotgun (WGS) entry which is preliminary data.</text>
</comment>
<accession>A0AAD9H9Y7</accession>
<dbReference type="EMBL" id="MU842949">
    <property type="protein sequence ID" value="KAK2024970.1"/>
    <property type="molecule type" value="Genomic_DNA"/>
</dbReference>
<keyword evidence="4" id="KW-1185">Reference proteome</keyword>
<evidence type="ECO:0000256" key="1">
    <source>
        <dbReference type="SAM" id="MobiDB-lite"/>
    </source>
</evidence>
<evidence type="ECO:0000313" key="4">
    <source>
        <dbReference type="Proteomes" id="UP001232148"/>
    </source>
</evidence>
<keyword evidence="2" id="KW-0732">Signal</keyword>
<evidence type="ECO:0000313" key="3">
    <source>
        <dbReference type="EMBL" id="KAK2024970.1"/>
    </source>
</evidence>
<feature type="signal peptide" evidence="2">
    <location>
        <begin position="1"/>
        <end position="20"/>
    </location>
</feature>
<sequence>MKFSSISTAAILAALSAVQAAPLSAYSSTTATNLAPRNEAAALRDANQGNGLSPAENAAIDKQDNEAAGPVLSDRKLKVRLSPAENDKRNEAAALRDANQGNGLSPAENAAIDKQDNEAAGPVLSD</sequence>
<dbReference type="AlphaFoldDB" id="A0AAD9H9Y7"/>
<reference evidence="3" key="1">
    <citation type="submission" date="2021-06" db="EMBL/GenBank/DDBJ databases">
        <title>Comparative genomics, transcriptomics and evolutionary studies reveal genomic signatures of adaptation to plant cell wall in hemibiotrophic fungi.</title>
        <authorList>
            <consortium name="DOE Joint Genome Institute"/>
            <person name="Baroncelli R."/>
            <person name="Diaz J.F."/>
            <person name="Benocci T."/>
            <person name="Peng M."/>
            <person name="Battaglia E."/>
            <person name="Haridas S."/>
            <person name="Andreopoulos W."/>
            <person name="Labutti K."/>
            <person name="Pangilinan J."/>
            <person name="Floch G.L."/>
            <person name="Makela M.R."/>
            <person name="Henrissat B."/>
            <person name="Grigoriev I.V."/>
            <person name="Crouch J.A."/>
            <person name="De Vries R.P."/>
            <person name="Sukno S.A."/>
            <person name="Thon M.R."/>
        </authorList>
    </citation>
    <scope>NUCLEOTIDE SEQUENCE</scope>
    <source>
        <strain evidence="3">MAFF235873</strain>
    </source>
</reference>
<dbReference type="Proteomes" id="UP001232148">
    <property type="component" value="Unassembled WGS sequence"/>
</dbReference>
<feature type="chain" id="PRO_5042065242" evidence="2">
    <location>
        <begin position="21"/>
        <end position="126"/>
    </location>
</feature>
<gene>
    <name evidence="3" type="ORF">LX32DRAFT_655839</name>
</gene>
<protein>
    <submittedName>
        <fullName evidence="3">Uncharacterized protein</fullName>
    </submittedName>
</protein>
<proteinExistence type="predicted"/>
<name>A0AAD9H9Y7_9PEZI</name>